<dbReference type="Pfam" id="PF04457">
    <property type="entry name" value="MJ1316"/>
    <property type="match status" value="1"/>
</dbReference>
<proteinExistence type="predicted"/>
<accession>A0A7C4D648</accession>
<feature type="domain" description="MJ1316 RNA cyclic group end recognition" evidence="1">
    <location>
        <begin position="2"/>
        <end position="80"/>
    </location>
</feature>
<gene>
    <name evidence="2" type="ORF">ENU21_04945</name>
</gene>
<evidence type="ECO:0000259" key="1">
    <source>
        <dbReference type="Pfam" id="PF04457"/>
    </source>
</evidence>
<dbReference type="AlphaFoldDB" id="A0A7C4D648"/>
<evidence type="ECO:0000313" key="2">
    <source>
        <dbReference type="EMBL" id="HGM47077.1"/>
    </source>
</evidence>
<comment type="caution">
    <text evidence="2">The sequence shown here is derived from an EMBL/GenBank/DDBJ whole genome shotgun (WGS) entry which is preliminary data.</text>
</comment>
<organism evidence="2">
    <name type="scientific">Thermofilum pendens</name>
    <dbReference type="NCBI Taxonomy" id="2269"/>
    <lineage>
        <taxon>Archaea</taxon>
        <taxon>Thermoproteota</taxon>
        <taxon>Thermoprotei</taxon>
        <taxon>Thermofilales</taxon>
        <taxon>Thermofilaceae</taxon>
        <taxon>Thermofilum</taxon>
    </lineage>
</organism>
<protein>
    <submittedName>
        <fullName evidence="2">DUF504 domain-containing protein</fullName>
    </submittedName>
</protein>
<name>A0A7C4D648_THEPE</name>
<sequence>MRNFFARVLWDSQLRKELVVVRFISRGSPKGYEEFRGSDVVSVGRDGLLIASGSQEKYIPFHRILEIRYGEREGKIVFSRELCLYDFTI</sequence>
<reference evidence="2" key="1">
    <citation type="journal article" date="2020" name="mSystems">
        <title>Genome- and Community-Level Interaction Insights into Carbon Utilization and Element Cycling Functions of Hydrothermarchaeota in Hydrothermal Sediment.</title>
        <authorList>
            <person name="Zhou Z."/>
            <person name="Liu Y."/>
            <person name="Xu W."/>
            <person name="Pan J."/>
            <person name="Luo Z.H."/>
            <person name="Li M."/>
        </authorList>
    </citation>
    <scope>NUCLEOTIDE SEQUENCE</scope>
    <source>
        <strain evidence="2">SpSt-649</strain>
    </source>
</reference>
<dbReference type="InterPro" id="IPR040459">
    <property type="entry name" value="MJ1316"/>
</dbReference>
<dbReference type="EMBL" id="DTBQ01000140">
    <property type="protein sequence ID" value="HGM47077.1"/>
    <property type="molecule type" value="Genomic_DNA"/>
</dbReference>